<gene>
    <name evidence="3" type="primary">lpsB</name>
    <name evidence="3" type="ORF">GCM10011365_13710</name>
</gene>
<evidence type="ECO:0000313" key="3">
    <source>
        <dbReference type="EMBL" id="GGF93689.1"/>
    </source>
</evidence>
<organism evidence="3 4">
    <name type="scientific">Marinicella pacifica</name>
    <dbReference type="NCBI Taxonomy" id="1171543"/>
    <lineage>
        <taxon>Bacteria</taxon>
        <taxon>Pseudomonadati</taxon>
        <taxon>Pseudomonadota</taxon>
        <taxon>Gammaproteobacteria</taxon>
        <taxon>Lysobacterales</taxon>
        <taxon>Marinicellaceae</taxon>
        <taxon>Marinicella</taxon>
    </lineage>
</organism>
<keyword evidence="4" id="KW-1185">Reference proteome</keyword>
<dbReference type="AlphaFoldDB" id="A0A917FN28"/>
<keyword evidence="3" id="KW-0808">Transferase</keyword>
<reference evidence="3" key="2">
    <citation type="submission" date="2020-09" db="EMBL/GenBank/DDBJ databases">
        <authorList>
            <person name="Sun Q."/>
            <person name="Zhou Y."/>
        </authorList>
    </citation>
    <scope>NUCLEOTIDE SEQUENCE</scope>
    <source>
        <strain evidence="3">CGMCC 1.12181</strain>
    </source>
</reference>
<dbReference type="InterPro" id="IPR028098">
    <property type="entry name" value="Glyco_trans_4-like_N"/>
</dbReference>
<dbReference type="EMBL" id="BMEO01000005">
    <property type="protein sequence ID" value="GGF93689.1"/>
    <property type="molecule type" value="Genomic_DNA"/>
</dbReference>
<evidence type="ECO:0000259" key="1">
    <source>
        <dbReference type="Pfam" id="PF00534"/>
    </source>
</evidence>
<dbReference type="Pfam" id="PF00534">
    <property type="entry name" value="Glycos_transf_1"/>
    <property type="match status" value="1"/>
</dbReference>
<accession>A0A917FN28</accession>
<dbReference type="SUPFAM" id="SSF53756">
    <property type="entry name" value="UDP-Glycosyltransferase/glycogen phosphorylase"/>
    <property type="match status" value="1"/>
</dbReference>
<dbReference type="Proteomes" id="UP000605253">
    <property type="component" value="Unassembled WGS sequence"/>
</dbReference>
<dbReference type="GO" id="GO:0016758">
    <property type="term" value="F:hexosyltransferase activity"/>
    <property type="evidence" value="ECO:0007669"/>
    <property type="project" value="TreeGrafter"/>
</dbReference>
<feature type="domain" description="Glycosyltransferase subfamily 4-like N-terminal" evidence="2">
    <location>
        <begin position="18"/>
        <end position="171"/>
    </location>
</feature>
<protein>
    <submittedName>
        <fullName evidence="3">Glycosyl transferase</fullName>
    </submittedName>
</protein>
<proteinExistence type="predicted"/>
<comment type="caution">
    <text evidence="3">The sequence shown here is derived from an EMBL/GenBank/DDBJ whole genome shotgun (WGS) entry which is preliminary data.</text>
</comment>
<dbReference type="InterPro" id="IPR001296">
    <property type="entry name" value="Glyco_trans_1"/>
</dbReference>
<name>A0A917FN28_9GAMM</name>
<dbReference type="PANTHER" id="PTHR45947:SF3">
    <property type="entry name" value="SULFOQUINOVOSYL TRANSFERASE SQD2"/>
    <property type="match status" value="1"/>
</dbReference>
<dbReference type="InterPro" id="IPR050194">
    <property type="entry name" value="Glycosyltransferase_grp1"/>
</dbReference>
<evidence type="ECO:0000259" key="2">
    <source>
        <dbReference type="Pfam" id="PF13439"/>
    </source>
</evidence>
<feature type="domain" description="Glycosyl transferase family 1" evidence="1">
    <location>
        <begin position="197"/>
        <end position="340"/>
    </location>
</feature>
<reference evidence="3" key="1">
    <citation type="journal article" date="2014" name="Int. J. Syst. Evol. Microbiol.">
        <title>Complete genome sequence of Corynebacterium casei LMG S-19264T (=DSM 44701T), isolated from a smear-ripened cheese.</title>
        <authorList>
            <consortium name="US DOE Joint Genome Institute (JGI-PGF)"/>
            <person name="Walter F."/>
            <person name="Albersmeier A."/>
            <person name="Kalinowski J."/>
            <person name="Ruckert C."/>
        </authorList>
    </citation>
    <scope>NUCLEOTIDE SEQUENCE</scope>
    <source>
        <strain evidence="3">CGMCC 1.12181</strain>
    </source>
</reference>
<dbReference type="PANTHER" id="PTHR45947">
    <property type="entry name" value="SULFOQUINOVOSYL TRANSFERASE SQD2"/>
    <property type="match status" value="1"/>
</dbReference>
<dbReference type="RefSeq" id="WP_188364974.1">
    <property type="nucleotide sequence ID" value="NZ_BAABJF010000002.1"/>
</dbReference>
<sequence length="368" mass="41381">MQRSTPLTVLQILPALDMGGVERGTVEFAYYLKSQGHRAIVVSGGGYQVKALEAAGVEHIQLPVGKKSPLTFRHVPTLRKIFKEYRVDIVHARSRLPAWLVYFALRKEPRPPYFVTTLHGLHSVSRYSSIMARGDAVIAVSKTAANYLQQHFSDYLSSPPQVIYRGVDLDRFGYGHRADEKWVADLEQHFPMLIDSQKLLLPGRLTAVKGFENIIPWLKQSQAKQYLLVTAKPDQSDYSQRIHAQLTQLGLADKVIWIGRQDSMADLYAYADITLSVNRKPESFGRTVLESLTVGTPVVGYNHGGVGEILSALLPTGRVPVEDSQALITRINQSLQNPPDVVQQTQFSNQRQFKQTMDVYQQLMEQPQ</sequence>
<dbReference type="Pfam" id="PF13439">
    <property type="entry name" value="Glyco_transf_4"/>
    <property type="match status" value="1"/>
</dbReference>
<dbReference type="Gene3D" id="3.40.50.2000">
    <property type="entry name" value="Glycogen Phosphorylase B"/>
    <property type="match status" value="2"/>
</dbReference>
<evidence type="ECO:0000313" key="4">
    <source>
        <dbReference type="Proteomes" id="UP000605253"/>
    </source>
</evidence>